<name>A0A934X7P1_9MICO</name>
<feature type="transmembrane region" description="Helical" evidence="1">
    <location>
        <begin position="498"/>
        <end position="522"/>
    </location>
</feature>
<sequence>MSPLRMGSATVTVVTAAELADRAAALSQACTEGARELEPAQVDQAVNLVDKVRERTSIAGGHTVVALAGATGSGKSSLFNAIVGEQVARIGARRPTTAVPSAAVWGTTSATELLDWLSVSSRHQVDGAKRMDDSNAAGSDGVGSDGVAVTGPAGSLDGLVLLDLPDFDSRVDAHRIEAQRVLELVDIFVWVTDPQKYADALLHEDYVRALATHDAVTVVVLNQIDRLTPEAVSACRDDLRRLLVADGLAQARVFATSARTGAGVPELVQQLANAVSGANATRHRLSADVVSVAGKLRAGVADNEIDLDGRADPGLVEALSRAAGVPIVLDAVAADYRRESRQAGGWLFTRWLSNIKADPLARLRLDKTVVPMKSVGEADVRAVLGRSSIPPPSPAARAAVSLATRQLADRASEGLPVRWAHAVADASATGDALTDSLDQAILHTPLRARPPRWWTLVGTLQWIFGAAAITGALWLTALAVVAWLQLPDLPTPTVWAVPWPFLLLAAGVVLGLVTAGLSRLAARVGARRRAAKARKRLHDAISAVALDRIVGPIAAVLARHARVREFLDRAAAR</sequence>
<dbReference type="SUPFAM" id="SSF52540">
    <property type="entry name" value="P-loop containing nucleoside triphosphate hydrolases"/>
    <property type="match status" value="1"/>
</dbReference>
<keyword evidence="1" id="KW-0472">Membrane</keyword>
<dbReference type="InterPro" id="IPR005662">
    <property type="entry name" value="GTPase_Era-like"/>
</dbReference>
<keyword evidence="1" id="KW-1133">Transmembrane helix</keyword>
<dbReference type="InterPro" id="IPR027417">
    <property type="entry name" value="P-loop_NTPase"/>
</dbReference>
<feature type="transmembrane region" description="Helical" evidence="1">
    <location>
        <begin position="462"/>
        <end position="486"/>
    </location>
</feature>
<evidence type="ECO:0000313" key="3">
    <source>
        <dbReference type="EMBL" id="MBK6301688.1"/>
    </source>
</evidence>
<keyword evidence="1" id="KW-0812">Transmembrane</keyword>
<dbReference type="PANTHER" id="PTHR42698">
    <property type="entry name" value="GTPASE ERA"/>
    <property type="match status" value="1"/>
</dbReference>
<evidence type="ECO:0000259" key="2">
    <source>
        <dbReference type="Pfam" id="PF00350"/>
    </source>
</evidence>
<dbReference type="Proteomes" id="UP000718281">
    <property type="component" value="Unassembled WGS sequence"/>
</dbReference>
<feature type="domain" description="Dynamin N-terminal" evidence="2">
    <location>
        <begin position="65"/>
        <end position="223"/>
    </location>
</feature>
<evidence type="ECO:0000256" key="1">
    <source>
        <dbReference type="SAM" id="Phobius"/>
    </source>
</evidence>
<dbReference type="GO" id="GO:0005829">
    <property type="term" value="C:cytosol"/>
    <property type="evidence" value="ECO:0007669"/>
    <property type="project" value="TreeGrafter"/>
</dbReference>
<dbReference type="GO" id="GO:0000028">
    <property type="term" value="P:ribosomal small subunit assembly"/>
    <property type="evidence" value="ECO:0007669"/>
    <property type="project" value="TreeGrafter"/>
</dbReference>
<dbReference type="GO" id="GO:0019843">
    <property type="term" value="F:rRNA binding"/>
    <property type="evidence" value="ECO:0007669"/>
    <property type="project" value="TreeGrafter"/>
</dbReference>
<reference evidence="3 4" key="1">
    <citation type="submission" date="2020-10" db="EMBL/GenBank/DDBJ databases">
        <title>Connecting structure to function with the recovery of over 1000 high-quality activated sludge metagenome-assembled genomes encoding full-length rRNA genes using long-read sequencing.</title>
        <authorList>
            <person name="Singleton C.M."/>
            <person name="Petriglieri F."/>
            <person name="Kristensen J.M."/>
            <person name="Kirkegaard R.H."/>
            <person name="Michaelsen T.Y."/>
            <person name="Andersen M.H."/>
            <person name="Karst S.M."/>
            <person name="Dueholm M.S."/>
            <person name="Nielsen P.H."/>
            <person name="Albertsen M."/>
        </authorList>
    </citation>
    <scope>NUCLEOTIDE SEQUENCE [LARGE SCALE GENOMIC DNA]</scope>
    <source>
        <strain evidence="3">AalE_18-Q3-R2-46_BAT3C.188</strain>
    </source>
</reference>
<gene>
    <name evidence="3" type="ORF">IPF40_11810</name>
</gene>
<dbReference type="Gene3D" id="3.40.50.300">
    <property type="entry name" value="P-loop containing nucleotide triphosphate hydrolases"/>
    <property type="match status" value="1"/>
</dbReference>
<dbReference type="PANTHER" id="PTHR42698:SF1">
    <property type="entry name" value="GTPASE ERA, MITOCHONDRIAL"/>
    <property type="match status" value="1"/>
</dbReference>
<dbReference type="AlphaFoldDB" id="A0A934X7P1"/>
<dbReference type="InterPro" id="IPR045063">
    <property type="entry name" value="Dynamin_N"/>
</dbReference>
<comment type="caution">
    <text evidence="3">The sequence shown here is derived from an EMBL/GenBank/DDBJ whole genome shotgun (WGS) entry which is preliminary data.</text>
</comment>
<protein>
    <submittedName>
        <fullName evidence="3">Dynamin family protein</fullName>
    </submittedName>
</protein>
<proteinExistence type="predicted"/>
<dbReference type="GO" id="GO:0043024">
    <property type="term" value="F:ribosomal small subunit binding"/>
    <property type="evidence" value="ECO:0007669"/>
    <property type="project" value="TreeGrafter"/>
</dbReference>
<accession>A0A934X7P1</accession>
<evidence type="ECO:0000313" key="4">
    <source>
        <dbReference type="Proteomes" id="UP000718281"/>
    </source>
</evidence>
<dbReference type="GO" id="GO:0005525">
    <property type="term" value="F:GTP binding"/>
    <property type="evidence" value="ECO:0007669"/>
    <property type="project" value="InterPro"/>
</dbReference>
<dbReference type="EMBL" id="JADIXZ010000005">
    <property type="protein sequence ID" value="MBK6301688.1"/>
    <property type="molecule type" value="Genomic_DNA"/>
</dbReference>
<dbReference type="Pfam" id="PF00350">
    <property type="entry name" value="Dynamin_N"/>
    <property type="match status" value="1"/>
</dbReference>
<organism evidence="3 4">
    <name type="scientific">Candidatus Phosphoribacter hodrii</name>
    <dbReference type="NCBI Taxonomy" id="2953743"/>
    <lineage>
        <taxon>Bacteria</taxon>
        <taxon>Bacillati</taxon>
        <taxon>Actinomycetota</taxon>
        <taxon>Actinomycetes</taxon>
        <taxon>Micrococcales</taxon>
        <taxon>Dermatophilaceae</taxon>
        <taxon>Candidatus Phosphoribacter</taxon>
    </lineage>
</organism>